<evidence type="ECO:0000313" key="2">
    <source>
        <dbReference type="EMBL" id="THV61163.1"/>
    </source>
</evidence>
<dbReference type="OrthoDB" id="1092431at2"/>
<feature type="domain" description="Cyclic nucleotide-binding" evidence="1">
    <location>
        <begin position="32"/>
        <end position="113"/>
    </location>
</feature>
<reference evidence="2 3" key="1">
    <citation type="submission" date="2019-03" db="EMBL/GenBank/DDBJ databases">
        <title>Muricauda SCR12 sp.nov, a marine bacterium isolated from Pacific Ocean:the Okinawa trough.</title>
        <authorList>
            <person name="Liu L."/>
        </authorList>
    </citation>
    <scope>NUCLEOTIDE SEQUENCE [LARGE SCALE GENOMIC DNA]</scope>
    <source>
        <strain evidence="2 3">SCR12</strain>
    </source>
</reference>
<proteinExistence type="predicted"/>
<gene>
    <name evidence="2" type="ORF">EZV76_02210</name>
</gene>
<dbReference type="InterPro" id="IPR000595">
    <property type="entry name" value="cNMP-bd_dom"/>
</dbReference>
<sequence>MDFLRKHIEEVVELTDDEFGFIQSHFGHIQKRKHQYLVQEGDIVDKEYWVVKGCVKSYFLDDDGKEHILRFGMENWWITDYESFVKRTPSRMSIDCLEDTDLLYITYENREKLTSQMHKMERFWAKKSKNGTVAMQNRILSLLKNSAKERYDLLLEEYPSLFQRVPKKLIAAYLGVSRETLSRLHP</sequence>
<protein>
    <submittedName>
        <fullName evidence="2">Crp/Fnr family transcriptional regulator</fullName>
    </submittedName>
</protein>
<comment type="caution">
    <text evidence="2">The sequence shown here is derived from an EMBL/GenBank/DDBJ whole genome shotgun (WGS) entry which is preliminary data.</text>
</comment>
<dbReference type="Gene3D" id="2.60.120.10">
    <property type="entry name" value="Jelly Rolls"/>
    <property type="match status" value="1"/>
</dbReference>
<accession>A0A4S8RR48</accession>
<dbReference type="Pfam" id="PF00027">
    <property type="entry name" value="cNMP_binding"/>
    <property type="match status" value="1"/>
</dbReference>
<evidence type="ECO:0000259" key="1">
    <source>
        <dbReference type="Pfam" id="PF00027"/>
    </source>
</evidence>
<dbReference type="RefSeq" id="WP_136564948.1">
    <property type="nucleotide sequence ID" value="NZ_SNTZ01000001.1"/>
</dbReference>
<dbReference type="EMBL" id="SNTZ01000001">
    <property type="protein sequence ID" value="THV61163.1"/>
    <property type="molecule type" value="Genomic_DNA"/>
</dbReference>
<dbReference type="Proteomes" id="UP000310406">
    <property type="component" value="Unassembled WGS sequence"/>
</dbReference>
<dbReference type="AlphaFoldDB" id="A0A4S8RR48"/>
<keyword evidence="3" id="KW-1185">Reference proteome</keyword>
<dbReference type="InterPro" id="IPR018490">
    <property type="entry name" value="cNMP-bd_dom_sf"/>
</dbReference>
<dbReference type="SUPFAM" id="SSF51206">
    <property type="entry name" value="cAMP-binding domain-like"/>
    <property type="match status" value="1"/>
</dbReference>
<dbReference type="InterPro" id="IPR014710">
    <property type="entry name" value="RmlC-like_jellyroll"/>
</dbReference>
<name>A0A4S8RR48_9FLAO</name>
<evidence type="ECO:0000313" key="3">
    <source>
        <dbReference type="Proteomes" id="UP000310406"/>
    </source>
</evidence>
<organism evidence="2 3">
    <name type="scientific">Flagellimonas alvinocaridis</name>
    <dbReference type="NCBI Taxonomy" id="2530200"/>
    <lineage>
        <taxon>Bacteria</taxon>
        <taxon>Pseudomonadati</taxon>
        <taxon>Bacteroidota</taxon>
        <taxon>Flavobacteriia</taxon>
        <taxon>Flavobacteriales</taxon>
        <taxon>Flavobacteriaceae</taxon>
        <taxon>Flagellimonas</taxon>
    </lineage>
</organism>
<dbReference type="CDD" id="cd00038">
    <property type="entry name" value="CAP_ED"/>
    <property type="match status" value="1"/>
</dbReference>